<accession>A0A267EV41</accession>
<protein>
    <submittedName>
        <fullName evidence="1">Uncharacterized protein</fullName>
    </submittedName>
</protein>
<gene>
    <name evidence="1" type="ORF">BOX15_Mlig015307g1</name>
</gene>
<comment type="caution">
    <text evidence="1">The sequence shown here is derived from an EMBL/GenBank/DDBJ whole genome shotgun (WGS) entry which is preliminary data.</text>
</comment>
<proteinExistence type="predicted"/>
<organism evidence="1 2">
    <name type="scientific">Macrostomum lignano</name>
    <dbReference type="NCBI Taxonomy" id="282301"/>
    <lineage>
        <taxon>Eukaryota</taxon>
        <taxon>Metazoa</taxon>
        <taxon>Spiralia</taxon>
        <taxon>Lophotrochozoa</taxon>
        <taxon>Platyhelminthes</taxon>
        <taxon>Rhabditophora</taxon>
        <taxon>Macrostomorpha</taxon>
        <taxon>Macrostomida</taxon>
        <taxon>Macrostomidae</taxon>
        <taxon>Macrostomum</taxon>
    </lineage>
</organism>
<evidence type="ECO:0000313" key="1">
    <source>
        <dbReference type="EMBL" id="PAA65420.1"/>
    </source>
</evidence>
<keyword evidence="2" id="KW-1185">Reference proteome</keyword>
<dbReference type="Proteomes" id="UP000215902">
    <property type="component" value="Unassembled WGS sequence"/>
</dbReference>
<name>A0A267EV41_9PLAT</name>
<dbReference type="AlphaFoldDB" id="A0A267EV41"/>
<reference evidence="1 2" key="1">
    <citation type="submission" date="2017-06" db="EMBL/GenBank/DDBJ databases">
        <title>A platform for efficient transgenesis in Macrostomum lignano, a flatworm model organism for stem cell research.</title>
        <authorList>
            <person name="Berezikov E."/>
        </authorList>
    </citation>
    <scope>NUCLEOTIDE SEQUENCE [LARGE SCALE GENOMIC DNA]</scope>
    <source>
        <strain evidence="1">DV1</strain>
        <tissue evidence="1">Whole organism</tissue>
    </source>
</reference>
<sequence>MSTEELAWISAESNRRYLEELSKEFPDKIESEEILDIPDDVIEDLNERDGIRDSSVRQMEDNINRF</sequence>
<evidence type="ECO:0000313" key="2">
    <source>
        <dbReference type="Proteomes" id="UP000215902"/>
    </source>
</evidence>
<dbReference type="EMBL" id="NIVC01001655">
    <property type="protein sequence ID" value="PAA65420.1"/>
    <property type="molecule type" value="Genomic_DNA"/>
</dbReference>